<dbReference type="AlphaFoldDB" id="A0A9D4R9M4"/>
<dbReference type="Proteomes" id="UP000828390">
    <property type="component" value="Unassembled WGS sequence"/>
</dbReference>
<dbReference type="EMBL" id="JAIWYP010000002">
    <property type="protein sequence ID" value="KAH3860249.1"/>
    <property type="molecule type" value="Genomic_DNA"/>
</dbReference>
<comment type="caution">
    <text evidence="1">The sequence shown here is derived from an EMBL/GenBank/DDBJ whole genome shotgun (WGS) entry which is preliminary data.</text>
</comment>
<proteinExistence type="predicted"/>
<organism evidence="1 2">
    <name type="scientific">Dreissena polymorpha</name>
    <name type="common">Zebra mussel</name>
    <name type="synonym">Mytilus polymorpha</name>
    <dbReference type="NCBI Taxonomy" id="45954"/>
    <lineage>
        <taxon>Eukaryota</taxon>
        <taxon>Metazoa</taxon>
        <taxon>Spiralia</taxon>
        <taxon>Lophotrochozoa</taxon>
        <taxon>Mollusca</taxon>
        <taxon>Bivalvia</taxon>
        <taxon>Autobranchia</taxon>
        <taxon>Heteroconchia</taxon>
        <taxon>Euheterodonta</taxon>
        <taxon>Imparidentia</taxon>
        <taxon>Neoheterodontei</taxon>
        <taxon>Myida</taxon>
        <taxon>Dreissenoidea</taxon>
        <taxon>Dreissenidae</taxon>
        <taxon>Dreissena</taxon>
    </lineage>
</organism>
<gene>
    <name evidence="1" type="ORF">DPMN_023142</name>
</gene>
<protein>
    <submittedName>
        <fullName evidence="1">Uncharacterized protein</fullName>
    </submittedName>
</protein>
<keyword evidence="2" id="KW-1185">Reference proteome</keyword>
<evidence type="ECO:0000313" key="1">
    <source>
        <dbReference type="EMBL" id="KAH3860249.1"/>
    </source>
</evidence>
<name>A0A9D4R9M4_DREPO</name>
<evidence type="ECO:0000313" key="2">
    <source>
        <dbReference type="Proteomes" id="UP000828390"/>
    </source>
</evidence>
<accession>A0A9D4R9M4</accession>
<reference evidence="1" key="2">
    <citation type="submission" date="2020-11" db="EMBL/GenBank/DDBJ databases">
        <authorList>
            <person name="McCartney M.A."/>
            <person name="Auch B."/>
            <person name="Kono T."/>
            <person name="Mallez S."/>
            <person name="Becker A."/>
            <person name="Gohl D.M."/>
            <person name="Silverstein K.A.T."/>
            <person name="Koren S."/>
            <person name="Bechman K.B."/>
            <person name="Herman A."/>
            <person name="Abrahante J.E."/>
            <person name="Garbe J."/>
        </authorList>
    </citation>
    <scope>NUCLEOTIDE SEQUENCE</scope>
    <source>
        <strain evidence="1">Duluth1</strain>
        <tissue evidence="1">Whole animal</tissue>
    </source>
</reference>
<sequence length="54" mass="6265">MIEPTEYDDAVLKHKSRISSWVQCRASSDIDIRHKSRISTWVDCRASSDSNIRN</sequence>
<reference evidence="1" key="1">
    <citation type="journal article" date="2019" name="bioRxiv">
        <title>The Genome of the Zebra Mussel, Dreissena polymorpha: A Resource for Invasive Species Research.</title>
        <authorList>
            <person name="McCartney M.A."/>
            <person name="Auch B."/>
            <person name="Kono T."/>
            <person name="Mallez S."/>
            <person name="Zhang Y."/>
            <person name="Obille A."/>
            <person name="Becker A."/>
            <person name="Abrahante J.E."/>
            <person name="Garbe J."/>
            <person name="Badalamenti J.P."/>
            <person name="Herman A."/>
            <person name="Mangelson H."/>
            <person name="Liachko I."/>
            <person name="Sullivan S."/>
            <person name="Sone E.D."/>
            <person name="Koren S."/>
            <person name="Silverstein K.A.T."/>
            <person name="Beckman K.B."/>
            <person name="Gohl D.M."/>
        </authorList>
    </citation>
    <scope>NUCLEOTIDE SEQUENCE</scope>
    <source>
        <strain evidence="1">Duluth1</strain>
        <tissue evidence="1">Whole animal</tissue>
    </source>
</reference>